<protein>
    <submittedName>
        <fullName evidence="2">C2H2-type domain-containing protein</fullName>
    </submittedName>
</protein>
<reference evidence="2" key="1">
    <citation type="submission" date="2022-11" db="UniProtKB">
        <authorList>
            <consortium name="WormBaseParasite"/>
        </authorList>
    </citation>
    <scope>IDENTIFICATION</scope>
</reference>
<name>A0AC34GTC1_9BILA</name>
<evidence type="ECO:0000313" key="2">
    <source>
        <dbReference type="WBParaSite" id="ES5_v2.g8019.t1"/>
    </source>
</evidence>
<sequence length="131" mass="15394">MSIVSETNLQGIIAMQWSIPENRLREVVDKPRTCPLCPKTFTHAYALRGHFVRVHLRHKRYVCNVCQAGFWSNSDLERHMPRHTGQRFICDACDRTYTSKQRLTEHFRHPSACWLDPPMLKYIKAVNKVDV</sequence>
<dbReference type="WBParaSite" id="ES5_v2.g8019.t1">
    <property type="protein sequence ID" value="ES5_v2.g8019.t1"/>
    <property type="gene ID" value="ES5_v2.g8019"/>
</dbReference>
<proteinExistence type="predicted"/>
<accession>A0AC34GTC1</accession>
<evidence type="ECO:0000313" key="1">
    <source>
        <dbReference type="Proteomes" id="UP000887579"/>
    </source>
</evidence>
<organism evidence="1 2">
    <name type="scientific">Panagrolaimus sp. ES5</name>
    <dbReference type="NCBI Taxonomy" id="591445"/>
    <lineage>
        <taxon>Eukaryota</taxon>
        <taxon>Metazoa</taxon>
        <taxon>Ecdysozoa</taxon>
        <taxon>Nematoda</taxon>
        <taxon>Chromadorea</taxon>
        <taxon>Rhabditida</taxon>
        <taxon>Tylenchina</taxon>
        <taxon>Panagrolaimomorpha</taxon>
        <taxon>Panagrolaimoidea</taxon>
        <taxon>Panagrolaimidae</taxon>
        <taxon>Panagrolaimus</taxon>
    </lineage>
</organism>
<dbReference type="Proteomes" id="UP000887579">
    <property type="component" value="Unplaced"/>
</dbReference>